<feature type="compositionally biased region" description="Basic residues" evidence="1">
    <location>
        <begin position="515"/>
        <end position="527"/>
    </location>
</feature>
<sequence>MREQRLFPGIDVNTHGDTHPTLAAVASTSAPLLRHRSSTLKPPKKQPTRLNLFPSPLATASNGSPSSRSPAPVSRAKSTTYPSSLPTLSYTSATTRPVSPGPAQSLSLASNHATGIRAHFAQLLPRHAVFLVRITIHQLNNVPLVRGEFGVRWKVKGVTNGGILGKVKARGKGKGKLGNAKGYATPTTSTTFQDAQDSVQRTKESDKDSGSLLDHSASVSDTHSIAASSSAHSYDHGLPWSLPRSRSLGQSHPHATPRNIPALVVSSNSSHAPSPPVSRSVSGTSIISTPSSAQSKLHLPAHYLSTEWHPQSQTYSPLFTTAMHEEPVPSLADTPPTDGYAPANGQTPFVQLKEHNVVWERTLDFVVQMNVSKESGELNDCPAKLVVMQRVIPGDADAPRNPRVGAIHLNLAQYVGAGVVTRRYLLRQSKTNATLKLTIQLEHTGGATSYTAPPLPKGEILSGVTGILESDTYHNRPRTLGLYSSSSSGSSDSLSSGDSSPSALPSEKDQSKGQGARRRKNKPKRKHFDPSKLPDVRGPRATEKLIEAIFNPVPVTSPTQVNAFTYLIGIYDEQDGAYEGGDQASPHSRCKKEISETSVDGVESPFFYGDVPLEGKDGEQALERGAECQDSESDYHSSRSRCSGSPRASEGEHSPRNKRSLRSIGSRLGLQLDLRSEHDVVGENTVRNNDHAVAGEEKRPWWQKVLRSA</sequence>
<feature type="compositionally biased region" description="Low complexity" evidence="1">
    <location>
        <begin position="64"/>
        <end position="95"/>
    </location>
</feature>
<feature type="region of interest" description="Disordered" evidence="1">
    <location>
        <begin position="265"/>
        <end position="293"/>
    </location>
</feature>
<reference evidence="3 4" key="1">
    <citation type="submission" date="2014-04" db="EMBL/GenBank/DDBJ databases">
        <authorList>
            <consortium name="DOE Joint Genome Institute"/>
            <person name="Kuo A."/>
            <person name="Kohler A."/>
            <person name="Costa M.D."/>
            <person name="Nagy L.G."/>
            <person name="Floudas D."/>
            <person name="Copeland A."/>
            <person name="Barry K.W."/>
            <person name="Cichocki N."/>
            <person name="Veneault-Fourrey C."/>
            <person name="LaButti K."/>
            <person name="Lindquist E.A."/>
            <person name="Lipzen A."/>
            <person name="Lundell T."/>
            <person name="Morin E."/>
            <person name="Murat C."/>
            <person name="Sun H."/>
            <person name="Tunlid A."/>
            <person name="Henrissat B."/>
            <person name="Grigoriev I.V."/>
            <person name="Hibbett D.S."/>
            <person name="Martin F."/>
            <person name="Nordberg H.P."/>
            <person name="Cantor M.N."/>
            <person name="Hua S.X."/>
        </authorList>
    </citation>
    <scope>NUCLEOTIDE SEQUENCE [LARGE SCALE GENOMIC DNA]</scope>
    <source>
        <strain evidence="3 4">441</strain>
    </source>
</reference>
<accession>A0A0D0A512</accession>
<name>A0A0D0A512_9AGAM</name>
<dbReference type="STRING" id="765257.A0A0D0A512"/>
<feature type="domain" description="C2 NT-type" evidence="2">
    <location>
        <begin position="120"/>
        <end position="443"/>
    </location>
</feature>
<feature type="compositionally biased region" description="Low complexity" evidence="1">
    <location>
        <begin position="484"/>
        <end position="505"/>
    </location>
</feature>
<gene>
    <name evidence="3" type="ORF">PISMIDRAFT_672142</name>
</gene>
<dbReference type="InterPro" id="IPR039931">
    <property type="entry name" value="EEIG1/2-like"/>
</dbReference>
<feature type="compositionally biased region" description="Basic and acidic residues" evidence="1">
    <location>
        <begin position="200"/>
        <end position="209"/>
    </location>
</feature>
<dbReference type="Proteomes" id="UP000054018">
    <property type="component" value="Unassembled WGS sequence"/>
</dbReference>
<feature type="compositionally biased region" description="Basic residues" evidence="1">
    <location>
        <begin position="33"/>
        <end position="47"/>
    </location>
</feature>
<dbReference type="AlphaFoldDB" id="A0A0D0A512"/>
<evidence type="ECO:0000256" key="1">
    <source>
        <dbReference type="SAM" id="MobiDB-lite"/>
    </source>
</evidence>
<proteinExistence type="predicted"/>
<evidence type="ECO:0000259" key="2">
    <source>
        <dbReference type="PROSITE" id="PS51840"/>
    </source>
</evidence>
<dbReference type="InterPro" id="IPR019448">
    <property type="entry name" value="NT-C2"/>
</dbReference>
<feature type="region of interest" description="Disordered" evidence="1">
    <location>
        <begin position="624"/>
        <end position="664"/>
    </location>
</feature>
<reference evidence="4" key="2">
    <citation type="submission" date="2015-01" db="EMBL/GenBank/DDBJ databases">
        <title>Evolutionary Origins and Diversification of the Mycorrhizal Mutualists.</title>
        <authorList>
            <consortium name="DOE Joint Genome Institute"/>
            <consortium name="Mycorrhizal Genomics Consortium"/>
            <person name="Kohler A."/>
            <person name="Kuo A."/>
            <person name="Nagy L.G."/>
            <person name="Floudas D."/>
            <person name="Copeland A."/>
            <person name="Barry K.W."/>
            <person name="Cichocki N."/>
            <person name="Veneault-Fourrey C."/>
            <person name="LaButti K."/>
            <person name="Lindquist E.A."/>
            <person name="Lipzen A."/>
            <person name="Lundell T."/>
            <person name="Morin E."/>
            <person name="Murat C."/>
            <person name="Riley R."/>
            <person name="Ohm R."/>
            <person name="Sun H."/>
            <person name="Tunlid A."/>
            <person name="Henrissat B."/>
            <person name="Grigoriev I.V."/>
            <person name="Hibbett D.S."/>
            <person name="Martin F."/>
        </authorList>
    </citation>
    <scope>NUCLEOTIDE SEQUENCE [LARGE SCALE GENOMIC DNA]</scope>
    <source>
        <strain evidence="4">441</strain>
    </source>
</reference>
<feature type="region of interest" description="Disordered" evidence="1">
    <location>
        <begin position="28"/>
        <end position="107"/>
    </location>
</feature>
<feature type="compositionally biased region" description="Polar residues" evidence="1">
    <location>
        <begin position="185"/>
        <end position="199"/>
    </location>
</feature>
<feature type="region of interest" description="Disordered" evidence="1">
    <location>
        <begin position="479"/>
        <end position="539"/>
    </location>
</feature>
<evidence type="ECO:0000313" key="4">
    <source>
        <dbReference type="Proteomes" id="UP000054018"/>
    </source>
</evidence>
<dbReference type="EMBL" id="KN833689">
    <property type="protein sequence ID" value="KIK29452.1"/>
    <property type="molecule type" value="Genomic_DNA"/>
</dbReference>
<dbReference type="PANTHER" id="PTHR21456">
    <property type="entry name" value="FAMILY WITH SEQUENCE SIMILARITY 102"/>
    <property type="match status" value="1"/>
</dbReference>
<dbReference type="HOGENOM" id="CLU_019140_0_0_1"/>
<protein>
    <recommendedName>
        <fullName evidence="2">C2 NT-type domain-containing protein</fullName>
    </recommendedName>
</protein>
<keyword evidence="4" id="KW-1185">Reference proteome</keyword>
<dbReference type="OrthoDB" id="3365224at2759"/>
<dbReference type="PANTHER" id="PTHR21456:SF1">
    <property type="entry name" value="C2 NT-TYPE DOMAIN-CONTAINING PROTEIN"/>
    <property type="match status" value="1"/>
</dbReference>
<feature type="region of interest" description="Disordered" evidence="1">
    <location>
        <begin position="169"/>
        <end position="218"/>
    </location>
</feature>
<feature type="compositionally biased region" description="Basic and acidic residues" evidence="1">
    <location>
        <begin position="624"/>
        <end position="637"/>
    </location>
</feature>
<dbReference type="Pfam" id="PF10358">
    <property type="entry name" value="NT-C2"/>
    <property type="match status" value="1"/>
</dbReference>
<organism evidence="3 4">
    <name type="scientific">Pisolithus microcarpus 441</name>
    <dbReference type="NCBI Taxonomy" id="765257"/>
    <lineage>
        <taxon>Eukaryota</taxon>
        <taxon>Fungi</taxon>
        <taxon>Dikarya</taxon>
        <taxon>Basidiomycota</taxon>
        <taxon>Agaricomycotina</taxon>
        <taxon>Agaricomycetes</taxon>
        <taxon>Agaricomycetidae</taxon>
        <taxon>Boletales</taxon>
        <taxon>Sclerodermatineae</taxon>
        <taxon>Pisolithaceae</taxon>
        <taxon>Pisolithus</taxon>
    </lineage>
</organism>
<evidence type="ECO:0000313" key="3">
    <source>
        <dbReference type="EMBL" id="KIK29452.1"/>
    </source>
</evidence>
<feature type="compositionally biased region" description="Basic and acidic residues" evidence="1">
    <location>
        <begin position="528"/>
        <end position="539"/>
    </location>
</feature>
<dbReference type="PROSITE" id="PS51840">
    <property type="entry name" value="C2_NT"/>
    <property type="match status" value="1"/>
</dbReference>
<feature type="region of interest" description="Disordered" evidence="1">
    <location>
        <begin position="327"/>
        <end position="346"/>
    </location>
</feature>